<evidence type="ECO:0000313" key="2">
    <source>
        <dbReference type="Proteomes" id="UP000014974"/>
    </source>
</evidence>
<protein>
    <submittedName>
        <fullName evidence="1">Uncharacterized protein</fullName>
    </submittedName>
</protein>
<name>S7VHQ4_9BACT</name>
<accession>S7VHQ4</accession>
<sequence length="38" mass="4485">MRFEFNPYFNKRNNPLILGLIIPGKLITIDAKNLLRLK</sequence>
<reference evidence="1 2" key="1">
    <citation type="journal article" date="2013" name="Genome Announc.">
        <title>Draft Genome Sequence of Cyclobacterium qasimii Strain M12-11BT, Isolated from Arctic Marine Sediment.</title>
        <authorList>
            <person name="Shivaji S."/>
            <person name="Ara S."/>
            <person name="Singh A."/>
            <person name="Kumar Pinnaka A."/>
        </authorList>
    </citation>
    <scope>NUCLEOTIDE SEQUENCE [LARGE SCALE GENOMIC DNA]</scope>
    <source>
        <strain evidence="1 2">M12-11B</strain>
    </source>
</reference>
<comment type="caution">
    <text evidence="1">The sequence shown here is derived from an EMBL/GenBank/DDBJ whole genome shotgun (WGS) entry which is preliminary data.</text>
</comment>
<gene>
    <name evidence="1" type="ORF">ADICYQ_1321</name>
</gene>
<dbReference type="Proteomes" id="UP000014974">
    <property type="component" value="Unassembled WGS sequence"/>
</dbReference>
<dbReference type="EMBL" id="ATNM01000064">
    <property type="protein sequence ID" value="EPR69536.1"/>
    <property type="molecule type" value="Genomic_DNA"/>
</dbReference>
<dbReference type="AlphaFoldDB" id="S7VHQ4"/>
<evidence type="ECO:0000313" key="1">
    <source>
        <dbReference type="EMBL" id="EPR69536.1"/>
    </source>
</evidence>
<organism evidence="1 2">
    <name type="scientific">Cyclobacterium qasimii M12-11B</name>
    <dbReference type="NCBI Taxonomy" id="641524"/>
    <lineage>
        <taxon>Bacteria</taxon>
        <taxon>Pseudomonadati</taxon>
        <taxon>Bacteroidota</taxon>
        <taxon>Cytophagia</taxon>
        <taxon>Cytophagales</taxon>
        <taxon>Cyclobacteriaceae</taxon>
        <taxon>Cyclobacterium</taxon>
    </lineage>
</organism>
<proteinExistence type="predicted"/>